<dbReference type="STRING" id="1138170.GA0061105_12062"/>
<reference evidence="1 2" key="1">
    <citation type="submission" date="2016-08" db="EMBL/GenBank/DDBJ databases">
        <authorList>
            <person name="Seilhamer J.J."/>
        </authorList>
    </citation>
    <scope>NUCLEOTIDE SEQUENCE [LARGE SCALE GENOMIC DNA]</scope>
    <source>
        <strain evidence="1 2">HBR26</strain>
    </source>
</reference>
<sequence>MTTDQNTMLVGFRLIVIANRFACESEFSRKLHDRLVEGLDAAIARIHVIMELERSVLIGDDEFAECQLEGENEIFERFAINLLDDLEFDCDTNEFRLNRSDWMNALAADGSGVDINYPELVALIGTNSVRWRRLSRISRWQPASPSLRGAPFNHNGRTISHAESLLFDERLNSVAN</sequence>
<dbReference type="EMBL" id="FMAJ01000020">
    <property type="protein sequence ID" value="SCB61618.1"/>
    <property type="molecule type" value="Genomic_DNA"/>
</dbReference>
<evidence type="ECO:0000313" key="1">
    <source>
        <dbReference type="EMBL" id="SCB61618.1"/>
    </source>
</evidence>
<name>A0A1C3YAX0_9HYPH</name>
<accession>A0A1C3YAX0</accession>
<dbReference type="AlphaFoldDB" id="A0A1C3YAX0"/>
<evidence type="ECO:0000313" key="2">
    <source>
        <dbReference type="Proteomes" id="UP000198723"/>
    </source>
</evidence>
<protein>
    <submittedName>
        <fullName evidence="1">Uncharacterized protein</fullName>
    </submittedName>
</protein>
<dbReference type="Proteomes" id="UP000198723">
    <property type="component" value="Unassembled WGS sequence"/>
</dbReference>
<gene>
    <name evidence="1" type="ORF">GA0061105_12062</name>
</gene>
<proteinExistence type="predicted"/>
<organism evidence="1 2">
    <name type="scientific">Rhizobium aethiopicum</name>
    <dbReference type="NCBI Taxonomy" id="1138170"/>
    <lineage>
        <taxon>Bacteria</taxon>
        <taxon>Pseudomonadati</taxon>
        <taxon>Pseudomonadota</taxon>
        <taxon>Alphaproteobacteria</taxon>
        <taxon>Hyphomicrobiales</taxon>
        <taxon>Rhizobiaceae</taxon>
        <taxon>Rhizobium/Agrobacterium group</taxon>
        <taxon>Rhizobium</taxon>
    </lineage>
</organism>